<organism evidence="1 2">
    <name type="scientific">Gluconobacter roseus NBRC 3990</name>
    <dbReference type="NCBI Taxonomy" id="1307950"/>
    <lineage>
        <taxon>Bacteria</taxon>
        <taxon>Pseudomonadati</taxon>
        <taxon>Pseudomonadota</taxon>
        <taxon>Alphaproteobacteria</taxon>
        <taxon>Acetobacterales</taxon>
        <taxon>Acetobacteraceae</taxon>
        <taxon>Gluconobacter</taxon>
    </lineage>
</organism>
<reference evidence="1 2" key="1">
    <citation type="submission" date="2019-06" db="EMBL/GenBank/DDBJ databases">
        <title>Whole genome shotgun sequence of Gluconobacter roseus NBRC 3990.</title>
        <authorList>
            <person name="Hosoyama A."/>
            <person name="Uohara A."/>
            <person name="Ohji S."/>
            <person name="Ichikawa N."/>
        </authorList>
    </citation>
    <scope>NUCLEOTIDE SEQUENCE [LARGE SCALE GENOMIC DNA]</scope>
    <source>
        <strain evidence="1 2">NBRC 3990</strain>
    </source>
</reference>
<evidence type="ECO:0000313" key="2">
    <source>
        <dbReference type="Proteomes" id="UP000320772"/>
    </source>
</evidence>
<dbReference type="STRING" id="586239.AD943_06535"/>
<keyword evidence="2" id="KW-1185">Reference proteome</keyword>
<sequence length="136" mass="14806">MLFAAVGPATGNGMTSSRNSLIPLTVLSDQALWPEERRRQALLIGVPDPEGGWGDVADIPAPSPFMNRHAAGCLCCTRDPVAMVLAEVFQDRVLGKRPLFREVAVSVASKDRVAVRQQLENDVLVRARYRLVPEGV</sequence>
<protein>
    <submittedName>
        <fullName evidence="1">Uncharacterized protein</fullName>
    </submittedName>
</protein>
<comment type="caution">
    <text evidence="1">The sequence shown here is derived from an EMBL/GenBank/DDBJ whole genome shotgun (WGS) entry which is preliminary data.</text>
</comment>
<dbReference type="Proteomes" id="UP000320772">
    <property type="component" value="Unassembled WGS sequence"/>
</dbReference>
<dbReference type="EMBL" id="BJLY01000001">
    <property type="protein sequence ID" value="GEB03202.1"/>
    <property type="molecule type" value="Genomic_DNA"/>
</dbReference>
<evidence type="ECO:0000313" key="1">
    <source>
        <dbReference type="EMBL" id="GEB03202.1"/>
    </source>
</evidence>
<proteinExistence type="predicted"/>
<gene>
    <name evidence="1" type="ORF">GRO01_07780</name>
</gene>
<dbReference type="AlphaFoldDB" id="A0A4Y3M1M3"/>
<name>A0A4Y3M1M3_9PROT</name>
<accession>A0A4Y3M1M3</accession>